<dbReference type="PANTHER" id="PTHR45625">
    <property type="entry name" value="PEPTIDYL-PROLYL CIS-TRANS ISOMERASE-RELATED"/>
    <property type="match status" value="1"/>
</dbReference>
<keyword evidence="3" id="KW-0472">Membrane</keyword>
<comment type="caution">
    <text evidence="5">The sequence shown here is derived from an EMBL/GenBank/DDBJ whole genome shotgun (WGS) entry which is preliminary data.</text>
</comment>
<name>A0AAE3W7E9_9ACTN</name>
<dbReference type="InterPro" id="IPR002130">
    <property type="entry name" value="Cyclophilin-type_PPIase_dom"/>
</dbReference>
<evidence type="ECO:0000256" key="2">
    <source>
        <dbReference type="SAM" id="MobiDB-lite"/>
    </source>
</evidence>
<dbReference type="EMBL" id="JAUSUZ010000001">
    <property type="protein sequence ID" value="MDQ0369862.1"/>
    <property type="molecule type" value="Genomic_DNA"/>
</dbReference>
<dbReference type="Gene3D" id="2.40.100.10">
    <property type="entry name" value="Cyclophilin-like"/>
    <property type="match status" value="1"/>
</dbReference>
<dbReference type="InterPro" id="IPR029000">
    <property type="entry name" value="Cyclophilin-like_dom_sf"/>
</dbReference>
<sequence>MAPSKERQRKLARAKLDRQMARRAAKERRRRRIGAATAIGIVAVLGAGIAVWALGVFDRDPDTTEASGEPCSWTTQSGADASRDVGQPPTDGIPSEGTRPATITFNSLAPVTATLNITDAPCSVASFSYLAGRQYFDNTKCTEITEEGALHCGDITGDGLGGPTYTYFDENVPSATNPSAPPSGSVTPAYPAGTIALTSPTPGQNGSQFLIFFKDFNPATPQYPIIGSVATGLETVQEIGKAETVANDAGEKVVPKNDVLITSLTVGEVGATAAPAAPAASASTAS</sequence>
<proteinExistence type="predicted"/>
<feature type="transmembrane region" description="Helical" evidence="3">
    <location>
        <begin position="33"/>
        <end position="57"/>
    </location>
</feature>
<dbReference type="AlphaFoldDB" id="A0AAE3W7E9"/>
<evidence type="ECO:0000259" key="4">
    <source>
        <dbReference type="PROSITE" id="PS50072"/>
    </source>
</evidence>
<gene>
    <name evidence="5" type="ORF">J2S42_006531</name>
</gene>
<keyword evidence="3" id="KW-0812">Transmembrane</keyword>
<dbReference type="Pfam" id="PF00160">
    <property type="entry name" value="Pro_isomerase"/>
    <property type="match status" value="1"/>
</dbReference>
<protein>
    <submittedName>
        <fullName evidence="5">Peptidyl-prolyl cis-trans isomerase B (Cyclophilin B)</fullName>
        <ecNumber evidence="5">5.2.1.8</ecNumber>
    </submittedName>
</protein>
<feature type="region of interest" description="Disordered" evidence="2">
    <location>
        <begin position="63"/>
        <end position="99"/>
    </location>
</feature>
<evidence type="ECO:0000256" key="1">
    <source>
        <dbReference type="ARBA" id="ARBA00002388"/>
    </source>
</evidence>
<feature type="domain" description="PPIase cyclophilin-type" evidence="4">
    <location>
        <begin position="111"/>
        <end position="266"/>
    </location>
</feature>
<reference evidence="5 6" key="1">
    <citation type="submission" date="2023-07" db="EMBL/GenBank/DDBJ databases">
        <title>Sequencing the genomes of 1000 actinobacteria strains.</title>
        <authorList>
            <person name="Klenk H.-P."/>
        </authorList>
    </citation>
    <scope>NUCLEOTIDE SEQUENCE [LARGE SCALE GENOMIC DNA]</scope>
    <source>
        <strain evidence="5 6">DSM 44709</strain>
    </source>
</reference>
<accession>A0AAE3W7E9</accession>
<dbReference type="GO" id="GO:0003755">
    <property type="term" value="F:peptidyl-prolyl cis-trans isomerase activity"/>
    <property type="evidence" value="ECO:0007669"/>
    <property type="project" value="UniProtKB-EC"/>
</dbReference>
<keyword evidence="6" id="KW-1185">Reference proteome</keyword>
<comment type="function">
    <text evidence="1">PPIases accelerate the folding of proteins. It catalyzes the cis-trans isomerization of proline imidic peptide bonds in oligopeptides.</text>
</comment>
<dbReference type="PANTHER" id="PTHR45625:SF3">
    <property type="entry name" value="PEPTIDYL-PROLYL CIS-TRANS ISOMERASE B-RELATED"/>
    <property type="match status" value="1"/>
</dbReference>
<organism evidence="5 6">
    <name type="scientific">Catenuloplanes indicus</name>
    <dbReference type="NCBI Taxonomy" id="137267"/>
    <lineage>
        <taxon>Bacteria</taxon>
        <taxon>Bacillati</taxon>
        <taxon>Actinomycetota</taxon>
        <taxon>Actinomycetes</taxon>
        <taxon>Micromonosporales</taxon>
        <taxon>Micromonosporaceae</taxon>
        <taxon>Catenuloplanes</taxon>
    </lineage>
</organism>
<dbReference type="InterPro" id="IPR044666">
    <property type="entry name" value="Cyclophilin_A-like"/>
</dbReference>
<evidence type="ECO:0000313" key="5">
    <source>
        <dbReference type="EMBL" id="MDQ0369862.1"/>
    </source>
</evidence>
<dbReference type="Proteomes" id="UP001240236">
    <property type="component" value="Unassembled WGS sequence"/>
</dbReference>
<evidence type="ECO:0000313" key="6">
    <source>
        <dbReference type="Proteomes" id="UP001240236"/>
    </source>
</evidence>
<dbReference type="EC" id="5.2.1.8" evidence="5"/>
<keyword evidence="3" id="KW-1133">Transmembrane helix</keyword>
<evidence type="ECO:0000256" key="3">
    <source>
        <dbReference type="SAM" id="Phobius"/>
    </source>
</evidence>
<dbReference type="PROSITE" id="PS50072">
    <property type="entry name" value="CSA_PPIASE_2"/>
    <property type="match status" value="1"/>
</dbReference>
<dbReference type="SUPFAM" id="SSF50891">
    <property type="entry name" value="Cyclophilin-like"/>
    <property type="match status" value="1"/>
</dbReference>
<dbReference type="RefSeq" id="WP_307245408.1">
    <property type="nucleotide sequence ID" value="NZ_JAUSUZ010000001.1"/>
</dbReference>
<feature type="region of interest" description="Disordered" evidence="2">
    <location>
        <begin position="1"/>
        <end position="29"/>
    </location>
</feature>
<keyword evidence="5" id="KW-0413">Isomerase</keyword>